<dbReference type="EMBL" id="OBDY01000029">
    <property type="protein sequence ID" value="SNY66063.1"/>
    <property type="molecule type" value="Genomic_DNA"/>
</dbReference>
<dbReference type="InterPro" id="IPR011701">
    <property type="entry name" value="MFS"/>
</dbReference>
<dbReference type="Proteomes" id="UP000219612">
    <property type="component" value="Unassembled WGS sequence"/>
</dbReference>
<dbReference type="InterPro" id="IPR020846">
    <property type="entry name" value="MFS_dom"/>
</dbReference>
<dbReference type="InterPro" id="IPR036259">
    <property type="entry name" value="MFS_trans_sf"/>
</dbReference>
<evidence type="ECO:0000256" key="6">
    <source>
        <dbReference type="SAM" id="Phobius"/>
    </source>
</evidence>
<dbReference type="Pfam" id="PF07690">
    <property type="entry name" value="MFS_1"/>
    <property type="match status" value="1"/>
</dbReference>
<feature type="transmembrane region" description="Helical" evidence="6">
    <location>
        <begin position="15"/>
        <end position="37"/>
    </location>
</feature>
<feature type="transmembrane region" description="Helical" evidence="6">
    <location>
        <begin position="140"/>
        <end position="159"/>
    </location>
</feature>
<dbReference type="Gene3D" id="1.20.1250.20">
    <property type="entry name" value="MFS general substrate transporter like domains"/>
    <property type="match status" value="2"/>
</dbReference>
<accession>A0A285K180</accession>
<dbReference type="PANTHER" id="PTHR23514">
    <property type="entry name" value="BYPASS OF STOP CODON PROTEIN 6"/>
    <property type="match status" value="1"/>
</dbReference>
<dbReference type="GO" id="GO:0022857">
    <property type="term" value="F:transmembrane transporter activity"/>
    <property type="evidence" value="ECO:0007669"/>
    <property type="project" value="InterPro"/>
</dbReference>
<feature type="domain" description="Major facilitator superfamily (MFS) profile" evidence="7">
    <location>
        <begin position="13"/>
        <end position="450"/>
    </location>
</feature>
<feature type="transmembrane region" description="Helical" evidence="6">
    <location>
        <begin position="49"/>
        <end position="70"/>
    </location>
</feature>
<reference evidence="9" key="1">
    <citation type="submission" date="2017-09" db="EMBL/GenBank/DDBJ databases">
        <authorList>
            <person name="Varghese N."/>
            <person name="Submissions S."/>
        </authorList>
    </citation>
    <scope>NUCLEOTIDE SEQUENCE [LARGE SCALE GENOMIC DNA]</scope>
    <source>
        <strain evidence="9">CGMCC 4.6857</strain>
    </source>
</reference>
<evidence type="ECO:0000256" key="4">
    <source>
        <dbReference type="ARBA" id="ARBA00023136"/>
    </source>
</evidence>
<feature type="transmembrane region" description="Helical" evidence="6">
    <location>
        <begin position="342"/>
        <end position="361"/>
    </location>
</feature>
<keyword evidence="2 6" id="KW-0812">Transmembrane</keyword>
<evidence type="ECO:0000259" key="7">
    <source>
        <dbReference type="PROSITE" id="PS50850"/>
    </source>
</evidence>
<feature type="region of interest" description="Disordered" evidence="5">
    <location>
        <begin position="233"/>
        <end position="264"/>
    </location>
</feature>
<evidence type="ECO:0000256" key="1">
    <source>
        <dbReference type="ARBA" id="ARBA00004651"/>
    </source>
</evidence>
<dbReference type="RefSeq" id="WP_097327449.1">
    <property type="nucleotide sequence ID" value="NZ_OBDY01000029.1"/>
</dbReference>
<feature type="transmembrane region" description="Helical" evidence="6">
    <location>
        <begin position="312"/>
        <end position="330"/>
    </location>
</feature>
<feature type="transmembrane region" description="Helical" evidence="6">
    <location>
        <begin position="400"/>
        <end position="422"/>
    </location>
</feature>
<gene>
    <name evidence="8" type="ORF">SAMN05421748_12960</name>
</gene>
<protein>
    <submittedName>
        <fullName evidence="8">Major Facilitator Superfamily protein</fullName>
    </submittedName>
</protein>
<evidence type="ECO:0000256" key="2">
    <source>
        <dbReference type="ARBA" id="ARBA00022692"/>
    </source>
</evidence>
<dbReference type="PROSITE" id="PS50850">
    <property type="entry name" value="MFS"/>
    <property type="match status" value="1"/>
</dbReference>
<name>A0A285K180_9ACTN</name>
<sequence>MELTLVDRSVRRGRVAASLAFLGFGTALGVWTARIPAIKANLGLTDGRLSIALLAFAAGCIAGMVLIGRLSDRFGSARVLVPAMVLEGVLLVPPGFAGGLVALCVALFLFGATHGTLNIAMNANAIEVQRAAGRPIMSSFHAVYSIGGFLGAMIGSLFARSGAGVGVTLLSAGAAVVALAICSASWLLPARPATQAAASSPASVQSSAAASPAASVPPGVSASSAGSVPPGASASSAASVPTGDSAAPASSVPPGGSASSAARRASSTAGGGRRLMLMFLGVLVLCTLVGEGAAADWSAVYLRDNLETSAGFAAYGYAAFAVMMTVGRIFGDRLTRTLGPVLLVRLSGLLAAVGLGAALLVNQPIAGVVGFGLLGAGLSCIAPQLFTAAGDQDPERAGRALSTVVSIGYLGFLLGPVLIGAAATVVTLPVALGIPVLLAVFVAASAPALRPRDQR</sequence>
<dbReference type="PANTHER" id="PTHR23514:SF13">
    <property type="entry name" value="INNER MEMBRANE PROTEIN YBJJ"/>
    <property type="match status" value="1"/>
</dbReference>
<feature type="transmembrane region" description="Helical" evidence="6">
    <location>
        <begin position="275"/>
        <end position="300"/>
    </location>
</feature>
<keyword evidence="3 6" id="KW-1133">Transmembrane helix</keyword>
<evidence type="ECO:0000256" key="5">
    <source>
        <dbReference type="SAM" id="MobiDB-lite"/>
    </source>
</evidence>
<proteinExistence type="predicted"/>
<feature type="transmembrane region" description="Helical" evidence="6">
    <location>
        <begin position="428"/>
        <end position="449"/>
    </location>
</feature>
<dbReference type="GO" id="GO:0005886">
    <property type="term" value="C:plasma membrane"/>
    <property type="evidence" value="ECO:0007669"/>
    <property type="project" value="UniProtKB-SubCell"/>
</dbReference>
<keyword evidence="9" id="KW-1185">Reference proteome</keyword>
<organism evidence="8 9">
    <name type="scientific">Paractinoplanes atraurantiacus</name>
    <dbReference type="NCBI Taxonomy" id="1036182"/>
    <lineage>
        <taxon>Bacteria</taxon>
        <taxon>Bacillati</taxon>
        <taxon>Actinomycetota</taxon>
        <taxon>Actinomycetes</taxon>
        <taxon>Micromonosporales</taxon>
        <taxon>Micromonosporaceae</taxon>
        <taxon>Paractinoplanes</taxon>
    </lineage>
</organism>
<evidence type="ECO:0000256" key="3">
    <source>
        <dbReference type="ARBA" id="ARBA00022989"/>
    </source>
</evidence>
<dbReference type="CDD" id="cd17393">
    <property type="entry name" value="MFS_MosC_like"/>
    <property type="match status" value="1"/>
</dbReference>
<evidence type="ECO:0000313" key="9">
    <source>
        <dbReference type="Proteomes" id="UP000219612"/>
    </source>
</evidence>
<keyword evidence="4 6" id="KW-0472">Membrane</keyword>
<dbReference type="SUPFAM" id="SSF103473">
    <property type="entry name" value="MFS general substrate transporter"/>
    <property type="match status" value="1"/>
</dbReference>
<feature type="transmembrane region" description="Helical" evidence="6">
    <location>
        <begin position="165"/>
        <end position="188"/>
    </location>
</feature>
<dbReference type="InterPro" id="IPR051788">
    <property type="entry name" value="MFS_Transporter"/>
</dbReference>
<feature type="transmembrane region" description="Helical" evidence="6">
    <location>
        <begin position="90"/>
        <end position="112"/>
    </location>
</feature>
<dbReference type="OrthoDB" id="151222at2"/>
<dbReference type="AlphaFoldDB" id="A0A285K180"/>
<evidence type="ECO:0000313" key="8">
    <source>
        <dbReference type="EMBL" id="SNY66063.1"/>
    </source>
</evidence>
<feature type="transmembrane region" description="Helical" evidence="6">
    <location>
        <begin position="367"/>
        <end position="388"/>
    </location>
</feature>
<comment type="subcellular location">
    <subcellularLocation>
        <location evidence="1">Cell membrane</location>
        <topology evidence="1">Multi-pass membrane protein</topology>
    </subcellularLocation>
</comment>